<proteinExistence type="predicted"/>
<keyword evidence="2" id="KW-1185">Reference proteome</keyword>
<dbReference type="eggNOG" id="ENOG502ZBQ7">
    <property type="taxonomic scope" value="Bacteria"/>
</dbReference>
<evidence type="ECO:0000313" key="1">
    <source>
        <dbReference type="EMBL" id="KGR78851.1"/>
    </source>
</evidence>
<evidence type="ECO:0000313" key="2">
    <source>
        <dbReference type="Proteomes" id="UP000030416"/>
    </source>
</evidence>
<dbReference type="RefSeq" id="WP_036185553.1">
    <property type="nucleotide sequence ID" value="NZ_AVDA01000009.1"/>
</dbReference>
<accession>A0A0A3I224</accession>
<reference evidence="1 2" key="1">
    <citation type="submission" date="2014-02" db="EMBL/GenBank/DDBJ databases">
        <title>Draft genome sequence of Lysinibacillus manganicus DSM 26584T.</title>
        <authorList>
            <person name="Zhang F."/>
            <person name="Wang G."/>
            <person name="Zhang L."/>
        </authorList>
    </citation>
    <scope>NUCLEOTIDE SEQUENCE [LARGE SCALE GENOMIC DNA]</scope>
    <source>
        <strain evidence="1 2">DSM 26584</strain>
    </source>
</reference>
<dbReference type="AlphaFoldDB" id="A0A0A3I224"/>
<sequence>MDIKGVKITKEILDHWIQKVTPMYDLFFFTDENKSLIDHFDSNILVMTAKDFYQDDYFNDFDTFNSYQSWQISKEVTYVCIAHPESISRLETNVRNRVFRIQKEVNSGLVYNWNIVSNHIEDIQSPLQKESINQLLSLYRFDFETNQYLILQNSLWIKLNLELKYAFLSYIATNFVHEVDLNSDRKLSFIKEYPHIAPFFNTFSDNNGANCLAATLAASSGSNSDTKWLITKWVSQYSFLYNLKSNGYTLKSETLIELSPKDVLVWRDGNDKVLHATYYLGDGYFFNKHGQSFINPWQIITLDNLLEIWGKDRINVYRQMY</sequence>
<evidence type="ECO:0008006" key="3">
    <source>
        <dbReference type="Google" id="ProtNLM"/>
    </source>
</evidence>
<dbReference type="Proteomes" id="UP000030416">
    <property type="component" value="Unassembled WGS sequence"/>
</dbReference>
<protein>
    <recommendedName>
        <fullName evidence="3">NlpC/P60 domain-containing protein</fullName>
    </recommendedName>
</protein>
<dbReference type="EMBL" id="JPVN01000009">
    <property type="protein sequence ID" value="KGR78851.1"/>
    <property type="molecule type" value="Genomic_DNA"/>
</dbReference>
<name>A0A0A3I224_9BACL</name>
<comment type="caution">
    <text evidence="1">The sequence shown here is derived from an EMBL/GenBank/DDBJ whole genome shotgun (WGS) entry which is preliminary data.</text>
</comment>
<dbReference type="STRING" id="1384049.CD29_09235"/>
<organism evidence="1 2">
    <name type="scientific">Ureibacillus manganicus DSM 26584</name>
    <dbReference type="NCBI Taxonomy" id="1384049"/>
    <lineage>
        <taxon>Bacteria</taxon>
        <taxon>Bacillati</taxon>
        <taxon>Bacillota</taxon>
        <taxon>Bacilli</taxon>
        <taxon>Bacillales</taxon>
        <taxon>Caryophanaceae</taxon>
        <taxon>Ureibacillus</taxon>
    </lineage>
</organism>
<dbReference type="OrthoDB" id="2139078at2"/>
<gene>
    <name evidence="1" type="ORF">CD29_09235</name>
</gene>